<dbReference type="RefSeq" id="WP_109021091.1">
    <property type="nucleotide sequence ID" value="NZ_AP025028.1"/>
</dbReference>
<gene>
    <name evidence="4" type="ORF">LPTSP3_g29020</name>
</gene>
<dbReference type="EMBL" id="AP025028">
    <property type="protein sequence ID" value="BDA79972.1"/>
    <property type="molecule type" value="Genomic_DNA"/>
</dbReference>
<sequence length="541" mass="62168">MRLQILHKWKRSGRFLVFQVILFFVLSNVLLDRFVIRADISASSRLSFSKYTESILRSINKPLVIDAYYSSDLPSEYQVRLDVIQEYLMELSKRNSAQIKLNFYDPDSSPEAKQKVKDSGLIPNEIRKAGVSSPLFYEAYMGIVIHYDGESEVVPDFFFVEEAESQFVRAIRRIEERKLGQRIAVISDPGCFYYPKPGEGSGKDTWGVFFHQALAKEYGYPKEISLNKQKIGDEVKLILVIGSPQWSTQGKRNLEEYLLRGGRAIFLLGSMEFRLNPVRGAKGLSFEKASPAIPNANNSFWMDILSHYGFQLETDLVLDFQHPVHLAEQKGGRLPGYYPFWQVITKHDGDIHLGNEISNLTDVLLVPWVSSFSMDISKQRTMKYETLLWSGERISLVPNLVPVNGTNLASKGIPAKNRAPIAVLLEGRLNPFFKENSEKKKELTKIMLFSTPYFVSDILALPEFRIYLRDANVPFMLNAIDFFLEDRNHSSIRKQNLAILPLRAFSVYERNLYSAFNTFFIPMALFLYALRRIKKRQSARE</sequence>
<dbReference type="Pfam" id="PF09822">
    <property type="entry name" value="ABC_transp_aux"/>
    <property type="match status" value="1"/>
</dbReference>
<dbReference type="Proteomes" id="UP000245263">
    <property type="component" value="Chromosome 1"/>
</dbReference>
<evidence type="ECO:0000256" key="1">
    <source>
        <dbReference type="SAM" id="Phobius"/>
    </source>
</evidence>
<feature type="domain" description="DUF7088" evidence="3">
    <location>
        <begin position="44"/>
        <end position="145"/>
    </location>
</feature>
<reference evidence="4 5" key="1">
    <citation type="submission" date="2021-08" db="EMBL/GenBank/DDBJ databases">
        <title>Complete genome sequence of Leptospira kobayashii strain E30.</title>
        <authorList>
            <person name="Nakao R."/>
            <person name="Nakamura S."/>
            <person name="Masuzawa T."/>
            <person name="Koizumi N."/>
        </authorList>
    </citation>
    <scope>NUCLEOTIDE SEQUENCE [LARGE SCALE GENOMIC DNA]</scope>
    <source>
        <strain evidence="4 5">E30</strain>
    </source>
</reference>
<feature type="transmembrane region" description="Helical" evidence="1">
    <location>
        <begin position="512"/>
        <end position="530"/>
    </location>
</feature>
<keyword evidence="1" id="KW-1133">Transmembrane helix</keyword>
<keyword evidence="1" id="KW-0812">Transmembrane</keyword>
<keyword evidence="5" id="KW-1185">Reference proteome</keyword>
<dbReference type="InterPro" id="IPR019196">
    <property type="entry name" value="ABC_transp_unknown"/>
</dbReference>
<proteinExistence type="predicted"/>
<feature type="domain" description="ABC-type uncharacterised transport system" evidence="2">
    <location>
        <begin position="210"/>
        <end position="478"/>
    </location>
</feature>
<name>A0ABN6KFS1_9LEPT</name>
<dbReference type="Pfam" id="PF23357">
    <property type="entry name" value="DUF7088"/>
    <property type="match status" value="1"/>
</dbReference>
<evidence type="ECO:0000259" key="3">
    <source>
        <dbReference type="Pfam" id="PF23357"/>
    </source>
</evidence>
<keyword evidence="1" id="KW-0472">Membrane</keyword>
<organism evidence="4 5">
    <name type="scientific">Leptospira kobayashii</name>
    <dbReference type="NCBI Taxonomy" id="1917830"/>
    <lineage>
        <taxon>Bacteria</taxon>
        <taxon>Pseudomonadati</taxon>
        <taxon>Spirochaetota</taxon>
        <taxon>Spirochaetia</taxon>
        <taxon>Leptospirales</taxon>
        <taxon>Leptospiraceae</taxon>
        <taxon>Leptospira</taxon>
    </lineage>
</organism>
<dbReference type="InterPro" id="IPR055396">
    <property type="entry name" value="DUF7088"/>
</dbReference>
<evidence type="ECO:0000259" key="2">
    <source>
        <dbReference type="Pfam" id="PF09822"/>
    </source>
</evidence>
<accession>A0ABN6KFS1</accession>
<evidence type="ECO:0000313" key="4">
    <source>
        <dbReference type="EMBL" id="BDA79972.1"/>
    </source>
</evidence>
<evidence type="ECO:0000313" key="5">
    <source>
        <dbReference type="Proteomes" id="UP000245263"/>
    </source>
</evidence>
<protein>
    <submittedName>
        <fullName evidence="4">Gliding motility ABC transporter</fullName>
    </submittedName>
</protein>